<protein>
    <submittedName>
        <fullName evidence="1">Uncharacterized protein</fullName>
    </submittedName>
</protein>
<evidence type="ECO:0000313" key="1">
    <source>
        <dbReference type="EMBL" id="VAW61215.1"/>
    </source>
</evidence>
<reference evidence="1" key="1">
    <citation type="submission" date="2018-06" db="EMBL/GenBank/DDBJ databases">
        <authorList>
            <person name="Zhirakovskaya E."/>
        </authorList>
    </citation>
    <scope>NUCLEOTIDE SEQUENCE</scope>
</reference>
<sequence>MEYSNKGRSMNELTKLLDDIATGQIPVIYRKAIQQLLIYEGQPLLRATYYVDLLNQPDEYPHPVQAAMRDLGVSRPTIFRDYKEYKFLRKKI</sequence>
<gene>
    <name evidence="1" type="ORF">MNBD_GAMMA11-1802</name>
</gene>
<accession>A0A3B0WYV9</accession>
<proteinExistence type="predicted"/>
<name>A0A3B0WYV9_9ZZZZ</name>
<organism evidence="1">
    <name type="scientific">hydrothermal vent metagenome</name>
    <dbReference type="NCBI Taxonomy" id="652676"/>
    <lineage>
        <taxon>unclassified sequences</taxon>
        <taxon>metagenomes</taxon>
        <taxon>ecological metagenomes</taxon>
    </lineage>
</organism>
<dbReference type="AlphaFoldDB" id="A0A3B0WYV9"/>
<dbReference type="EMBL" id="UOFG01000141">
    <property type="protein sequence ID" value="VAW61215.1"/>
    <property type="molecule type" value="Genomic_DNA"/>
</dbReference>